<dbReference type="InterPro" id="IPR008978">
    <property type="entry name" value="HSP20-like_chaperone"/>
</dbReference>
<dbReference type="RefSeq" id="WP_114984073.1">
    <property type="nucleotide sequence ID" value="NZ_CP027806.1"/>
</dbReference>
<dbReference type="Pfam" id="PF00011">
    <property type="entry name" value="HSP20"/>
    <property type="match status" value="1"/>
</dbReference>
<dbReference type="Proteomes" id="UP000254808">
    <property type="component" value="Chromosome"/>
</dbReference>
<gene>
    <name evidence="4" type="ORF">CYPRO_1564</name>
</gene>
<dbReference type="OrthoDB" id="9814487at2"/>
<organism evidence="4 5">
    <name type="scientific">Cyclonatronum proteinivorum</name>
    <dbReference type="NCBI Taxonomy" id="1457365"/>
    <lineage>
        <taxon>Bacteria</taxon>
        <taxon>Pseudomonadati</taxon>
        <taxon>Balneolota</taxon>
        <taxon>Balneolia</taxon>
        <taxon>Balneolales</taxon>
        <taxon>Cyclonatronaceae</taxon>
        <taxon>Cyclonatronum</taxon>
    </lineage>
</organism>
<dbReference type="Gene3D" id="2.60.40.790">
    <property type="match status" value="1"/>
</dbReference>
<comment type="similarity">
    <text evidence="1 2">Belongs to the small heat shock protein (HSP20) family.</text>
</comment>
<name>A0A345UK13_9BACT</name>
<evidence type="ECO:0000313" key="4">
    <source>
        <dbReference type="EMBL" id="AXJ00815.1"/>
    </source>
</evidence>
<evidence type="ECO:0000313" key="5">
    <source>
        <dbReference type="Proteomes" id="UP000254808"/>
    </source>
</evidence>
<keyword evidence="5" id="KW-1185">Reference proteome</keyword>
<dbReference type="PANTHER" id="PTHR11527">
    <property type="entry name" value="HEAT-SHOCK PROTEIN 20 FAMILY MEMBER"/>
    <property type="match status" value="1"/>
</dbReference>
<dbReference type="EMBL" id="CP027806">
    <property type="protein sequence ID" value="AXJ00815.1"/>
    <property type="molecule type" value="Genomic_DNA"/>
</dbReference>
<sequence>MTLVRFRNDHNTDNMIPRTFSEMLDTFFDTANATRAIDRNGMFHPGVDIVEHDNKFEIQVTLPGLKKEEINIELEDNTLTISGERRYENEDKTKKYHLVETRYGKFTRSFTLPRNINRDSIQAAMQDGILSVTIDKSEEAVSRKIEIG</sequence>
<protein>
    <submittedName>
        <fullName evidence="4">Heat shock protein Hsp20</fullName>
    </submittedName>
</protein>
<dbReference type="SUPFAM" id="SSF49764">
    <property type="entry name" value="HSP20-like chaperones"/>
    <property type="match status" value="1"/>
</dbReference>
<dbReference type="InterPro" id="IPR002068">
    <property type="entry name" value="A-crystallin/Hsp20_dom"/>
</dbReference>
<evidence type="ECO:0000256" key="2">
    <source>
        <dbReference type="RuleBase" id="RU003616"/>
    </source>
</evidence>
<dbReference type="InterPro" id="IPR031107">
    <property type="entry name" value="Small_HSP"/>
</dbReference>
<dbReference type="PROSITE" id="PS01031">
    <property type="entry name" value="SHSP"/>
    <property type="match status" value="1"/>
</dbReference>
<dbReference type="KEGG" id="cprv:CYPRO_1564"/>
<evidence type="ECO:0000256" key="1">
    <source>
        <dbReference type="PROSITE-ProRule" id="PRU00285"/>
    </source>
</evidence>
<keyword evidence="4" id="KW-0346">Stress response</keyword>
<dbReference type="CDD" id="cd06464">
    <property type="entry name" value="ACD_sHsps-like"/>
    <property type="match status" value="1"/>
</dbReference>
<proteinExistence type="inferred from homology"/>
<evidence type="ECO:0000259" key="3">
    <source>
        <dbReference type="PROSITE" id="PS01031"/>
    </source>
</evidence>
<accession>A0A345UK13</accession>
<feature type="domain" description="SHSP" evidence="3">
    <location>
        <begin position="38"/>
        <end position="148"/>
    </location>
</feature>
<reference evidence="4 5" key="1">
    <citation type="submission" date="2018-03" db="EMBL/GenBank/DDBJ databases">
        <title>Phenotypic and genomic properties of Cyclonatronum proteinivorum gen. nov., sp. nov., a haloalkaliphilic bacteroidete from soda lakes possessing Na+-translocating rhodopsin.</title>
        <authorList>
            <person name="Toshchakov S.V."/>
            <person name="Korzhenkov A."/>
            <person name="Samarov N.I."/>
            <person name="Kublanov I.V."/>
            <person name="Muntyan M.S."/>
            <person name="Sorokin D.Y."/>
        </authorList>
    </citation>
    <scope>NUCLEOTIDE SEQUENCE [LARGE SCALE GENOMIC DNA]</scope>
    <source>
        <strain evidence="4 5">Omega</strain>
    </source>
</reference>
<dbReference type="AlphaFoldDB" id="A0A345UK13"/>